<evidence type="ECO:0000313" key="4">
    <source>
        <dbReference type="WBParaSite" id="GPUH_0000022801-mRNA-1"/>
    </source>
</evidence>
<dbReference type="WBParaSite" id="GPUH_0000022801-mRNA-1">
    <property type="protein sequence ID" value="GPUH_0000022801-mRNA-1"/>
    <property type="gene ID" value="GPUH_0000022801"/>
</dbReference>
<dbReference type="Pfam" id="PF00435">
    <property type="entry name" value="Spectrin"/>
    <property type="match status" value="1"/>
</dbReference>
<gene>
    <name evidence="2" type="ORF">GPUH_LOCUS229</name>
</gene>
<keyword evidence="1" id="KW-0175">Coiled coil</keyword>
<dbReference type="Proteomes" id="UP000271098">
    <property type="component" value="Unassembled WGS sequence"/>
</dbReference>
<feature type="coiled-coil region" evidence="1">
    <location>
        <begin position="247"/>
        <end position="274"/>
    </location>
</feature>
<dbReference type="InterPro" id="IPR002017">
    <property type="entry name" value="Spectrin_repeat"/>
</dbReference>
<evidence type="ECO:0000256" key="1">
    <source>
        <dbReference type="SAM" id="Coils"/>
    </source>
</evidence>
<reference evidence="2 3" key="2">
    <citation type="submission" date="2018-11" db="EMBL/GenBank/DDBJ databases">
        <authorList>
            <consortium name="Pathogen Informatics"/>
        </authorList>
    </citation>
    <scope>NUCLEOTIDE SEQUENCE [LARGE SCALE GENOMIC DNA]</scope>
</reference>
<feature type="coiled-coil region" evidence="1">
    <location>
        <begin position="1028"/>
        <end position="1062"/>
    </location>
</feature>
<name>A0A183CUT8_9BILA</name>
<evidence type="ECO:0000313" key="2">
    <source>
        <dbReference type="EMBL" id="VDK27651.1"/>
    </source>
</evidence>
<reference evidence="4" key="1">
    <citation type="submission" date="2016-06" db="UniProtKB">
        <authorList>
            <consortium name="WormBaseParasite"/>
        </authorList>
    </citation>
    <scope>IDENTIFICATION</scope>
</reference>
<accession>A0A183CUT8</accession>
<dbReference type="SMART" id="SM00150">
    <property type="entry name" value="SPEC"/>
    <property type="match status" value="3"/>
</dbReference>
<keyword evidence="3" id="KW-1185">Reference proteome</keyword>
<protein>
    <submittedName>
        <fullName evidence="4">Dystrophin</fullName>
    </submittedName>
</protein>
<feature type="coiled-coil region" evidence="1">
    <location>
        <begin position="812"/>
        <end position="900"/>
    </location>
</feature>
<dbReference type="EMBL" id="UYRT01000172">
    <property type="protein sequence ID" value="VDK27651.1"/>
    <property type="molecule type" value="Genomic_DNA"/>
</dbReference>
<dbReference type="OrthoDB" id="2250192at2759"/>
<proteinExistence type="predicted"/>
<evidence type="ECO:0000313" key="3">
    <source>
        <dbReference type="Proteomes" id="UP000271098"/>
    </source>
</evidence>
<dbReference type="SUPFAM" id="SSF46966">
    <property type="entry name" value="Spectrin repeat"/>
    <property type="match status" value="3"/>
</dbReference>
<dbReference type="InterPro" id="IPR018159">
    <property type="entry name" value="Spectrin/alpha-actinin"/>
</dbReference>
<dbReference type="AlphaFoldDB" id="A0A183CUT8"/>
<feature type="coiled-coil region" evidence="1">
    <location>
        <begin position="519"/>
        <end position="546"/>
    </location>
</feature>
<dbReference type="Gene3D" id="1.20.58.60">
    <property type="match status" value="4"/>
</dbReference>
<organism evidence="4">
    <name type="scientific">Gongylonema pulchrum</name>
    <dbReference type="NCBI Taxonomy" id="637853"/>
    <lineage>
        <taxon>Eukaryota</taxon>
        <taxon>Metazoa</taxon>
        <taxon>Ecdysozoa</taxon>
        <taxon>Nematoda</taxon>
        <taxon>Chromadorea</taxon>
        <taxon>Rhabditida</taxon>
        <taxon>Spirurina</taxon>
        <taxon>Spiruromorpha</taxon>
        <taxon>Spiruroidea</taxon>
        <taxon>Gongylonematidae</taxon>
        <taxon>Gongylonema</taxon>
    </lineage>
</organism>
<sequence length="1139" mass="128252">QNRVNKRIEENIDAWRSKLAKTEGIREGVANIRDWLNEEKRRQAEPIPLPLHVNKLVDLKQQNELKLRDLSSRQKVLAELQTEAKKIAAANPDSVASRQVLDDCDDAQKTFTTLLATSKAYGENITELTAALSNFYDSEKSVNEKLTSLDEKLSHTSLGDVTVLNESLQELTQMKNDDLVKLHQKCNWILAVPDVQVGANGLICLKANFTNTQDEETDIIDSLDTKFSTIAKSGSAIEKLKTTVGELITHGREIEEQQKAYDELKNKLVASLEDTETKAQVLEKCTLNPVELAKQRSTCQQLQSVHQNCAARLEKLNEISSKLVELEAVARLKMKGSGAGQLEQTQATAVRDISSLQQRHDALGSLLRSRGEKISADSESLSDWDLKRDGLARWINSEIKRLAKECPTTLDSQVIEANIAKAIRLEEILAREKQPEIEEIRLKARPLMSDPTIPGTSEIVTGQKALENSWDELSKAAAALKKQNEFAKQLRTTDLDKWLKQRERMMSAIGTVILDPKVIDNQIIQLELLQNELEEQSGTRNKINELAHDLVTGSATAADAPQIVEQMDALNRRWISFQEQLAEKKTNLQNVKAVAFDFSTKQRDVKMQLLALAEEIEHLSQSPLTTKSDVAEQLEKLDKLGVHTSEVDAQMVELKQMANVICEFVHDHALQADIRDRFNATLQIALELNKKIESMKAAAASVKDEEGQTVKEAEAAVIWIRDMHEQLLDLGQLSAVSSELKEQKKAIETIYSAVLNKEGDITLLRAKLMNQIRTTPNPEQKAMLDALSAVWNPLLEESKAKRASAERAFDYVAQLENALKSFAAQVDEDRSRLRDILENKGSDVSALSEMEHKLSKQEAELTAMETLLHKLEALTAGPSFKKITKEIENAAADLLQLQKDVRNIALAAQMSKDVQNRFARCKEEARGLLTLTGFENSWQKKERELQATLKEVQGTVGREEWRNCDEEVRQIGADYAEVIASVNLLHSEMKKKDELLDAVKQKVVELGFEIRKVAGDEFAPIARNSPELEEQNRDCDALLAKIDEKEKALDELTTEWQQATQTGIVGLTQKNALIQQFTELKGDISKRRAAVTQRKRLIVNTQLALQEFIRLVRFTDLFFFPLKTYRDPCYGFRLILHKK</sequence>